<evidence type="ECO:0000313" key="2">
    <source>
        <dbReference type="Proteomes" id="UP001444071"/>
    </source>
</evidence>
<sequence>MGHEVSQEQKQQDLDEYANEFFKSPQWNGFEIDSSLQMFSGHNSVAELNNYRNLVLQSGGLTEAASIVQRVGAAMGGLAMVPNAVGLGALVITLLLENIAKSWGKPTIGTAEMLQRVFAQEKGNEVRDLMEEYLKRLRIYLRRPEEVPAQTRQLELQLSTQLTRLKNAMMKDGHISTRLLNQWVNGAAFHTQMLIHLARLEGSDGSLASQAASVYHLEVNLLLEKYSSYLTDNLSRRNFMGVECCLFFEENKTSGYYIEYSLTVYFQTYPIACLQPKYPVCLREVSEIALTIMSKPQISWAKTYFSDLQANVPALVRQNEAFHIQMQ</sequence>
<protein>
    <recommendedName>
        <fullName evidence="3">Crystaline entomocidal protoxin</fullName>
    </recommendedName>
</protein>
<name>A0ABV0VNE6_9TELE</name>
<dbReference type="Proteomes" id="UP001444071">
    <property type="component" value="Unassembled WGS sequence"/>
</dbReference>
<comment type="caution">
    <text evidence="1">The sequence shown here is derived from an EMBL/GenBank/DDBJ whole genome shotgun (WGS) entry which is preliminary data.</text>
</comment>
<gene>
    <name evidence="1" type="ORF">XENORESO_022177</name>
</gene>
<organism evidence="1 2">
    <name type="scientific">Xenotaenia resolanae</name>
    <dbReference type="NCBI Taxonomy" id="208358"/>
    <lineage>
        <taxon>Eukaryota</taxon>
        <taxon>Metazoa</taxon>
        <taxon>Chordata</taxon>
        <taxon>Craniata</taxon>
        <taxon>Vertebrata</taxon>
        <taxon>Euteleostomi</taxon>
        <taxon>Actinopterygii</taxon>
        <taxon>Neopterygii</taxon>
        <taxon>Teleostei</taxon>
        <taxon>Neoteleostei</taxon>
        <taxon>Acanthomorphata</taxon>
        <taxon>Ovalentaria</taxon>
        <taxon>Atherinomorphae</taxon>
        <taxon>Cyprinodontiformes</taxon>
        <taxon>Goodeidae</taxon>
        <taxon>Xenotaenia</taxon>
    </lineage>
</organism>
<keyword evidence="2" id="KW-1185">Reference proteome</keyword>
<evidence type="ECO:0000313" key="1">
    <source>
        <dbReference type="EMBL" id="MEQ2258590.1"/>
    </source>
</evidence>
<evidence type="ECO:0008006" key="3">
    <source>
        <dbReference type="Google" id="ProtNLM"/>
    </source>
</evidence>
<accession>A0ABV0VNE6</accession>
<reference evidence="1 2" key="1">
    <citation type="submission" date="2021-06" db="EMBL/GenBank/DDBJ databases">
        <authorList>
            <person name="Palmer J.M."/>
        </authorList>
    </citation>
    <scope>NUCLEOTIDE SEQUENCE [LARGE SCALE GENOMIC DNA]</scope>
    <source>
        <strain evidence="1 2">XR_2019</strain>
        <tissue evidence="1">Muscle</tissue>
    </source>
</reference>
<dbReference type="EMBL" id="JAHRIM010000998">
    <property type="protein sequence ID" value="MEQ2258590.1"/>
    <property type="molecule type" value="Genomic_DNA"/>
</dbReference>
<proteinExistence type="predicted"/>